<dbReference type="Gene3D" id="3.40.50.880">
    <property type="match status" value="1"/>
</dbReference>
<proteinExistence type="predicted"/>
<dbReference type="AlphaFoldDB" id="A0A9Q7AG41"/>
<feature type="chain" id="PRO_5040230026" evidence="1">
    <location>
        <begin position="26"/>
        <end position="421"/>
    </location>
</feature>
<evidence type="ECO:0000313" key="2">
    <source>
        <dbReference type="EMBL" id="QTX33479.1"/>
    </source>
</evidence>
<protein>
    <submittedName>
        <fullName evidence="2">Uncharacterized protein</fullName>
    </submittedName>
</protein>
<keyword evidence="3" id="KW-1185">Reference proteome</keyword>
<keyword evidence="1" id="KW-0732">Signal</keyword>
<dbReference type="RefSeq" id="WP_274374768.1">
    <property type="nucleotide sequence ID" value="NZ_CP072943.1"/>
</dbReference>
<sequence length="421" mass="43392">MNGKVISRLLLGFLGAALLASAAFAASDKVLIAGGEAFGSGGDEIVGTFLDALSPDLGDNLLLVVPSARRSDGDIVTLAALLTAHGADPAIVDAENLRASDLNGKAAVWIAGGEEALLADLFDTLSGDLADLGRSVLLAATGEAASFLGGLRVEPVAGNAPLLHPEKLVFSAGADLLPSDYLRGALVVPEARAKGYGGLLMAASAAANRMALGPDGEGALFIEGESIRALGNGGTYIVDARAAEPLAAGPLDRSDMVLSYMSFGDGLDGRTGRFTAPEDKDDVIAVSYYWVSEQRPGNALFDGDELYRTVTEDLVDNDADGAYGFSLSEITEAGAEGVFAFFSEEENTEGYWIRDRARGFDIYSFFNVAADVAPVTLTFKDVDLGLAADGGSSSSGGCSLGTPLSAALLLLPLALTALRRR</sequence>
<evidence type="ECO:0000256" key="1">
    <source>
        <dbReference type="SAM" id="SignalP"/>
    </source>
</evidence>
<dbReference type="Proteomes" id="UP000671879">
    <property type="component" value="Chromosome"/>
</dbReference>
<accession>A0A9Q7AG41</accession>
<dbReference type="EMBL" id="CP072943">
    <property type="protein sequence ID" value="QTX33479.1"/>
    <property type="molecule type" value="Genomic_DNA"/>
</dbReference>
<dbReference type="InterPro" id="IPR029062">
    <property type="entry name" value="Class_I_gatase-like"/>
</dbReference>
<reference evidence="3" key="1">
    <citation type="submission" date="2021-04" db="EMBL/GenBank/DDBJ databases">
        <title>A novel Synergistetes isolate from a pyrite-forming mixed culture.</title>
        <authorList>
            <person name="Bunk B."/>
            <person name="Sproer C."/>
            <person name="Spring S."/>
            <person name="Pester M."/>
        </authorList>
    </citation>
    <scope>NUCLEOTIDE SEQUENCE [LARGE SCALE GENOMIC DNA]</scope>
    <source>
        <strain evidence="3">J.5.4.2-T.3.5.2</strain>
    </source>
</reference>
<evidence type="ECO:0000313" key="3">
    <source>
        <dbReference type="Proteomes" id="UP000671879"/>
    </source>
</evidence>
<feature type="signal peptide" evidence="1">
    <location>
        <begin position="1"/>
        <end position="25"/>
    </location>
</feature>
<gene>
    <name evidence="2" type="ORF">KAR29_06320</name>
</gene>
<dbReference type="KEGG" id="aram:KAR29_06320"/>
<name>A0A9Q7AG41_9BACT</name>
<organism evidence="2 3">
    <name type="scientific">Aminithiophilus ramosus</name>
    <dbReference type="NCBI Taxonomy" id="3029084"/>
    <lineage>
        <taxon>Bacteria</taxon>
        <taxon>Thermotogati</taxon>
        <taxon>Synergistota</taxon>
        <taxon>Synergistia</taxon>
        <taxon>Synergistales</taxon>
        <taxon>Aminithiophilaceae</taxon>
        <taxon>Aminithiophilus</taxon>
    </lineage>
</organism>